<accession>A0ABR0N6Q0</accession>
<name>A0ABR0N6Q0_GOSAR</name>
<keyword evidence="2" id="KW-1185">Reference proteome</keyword>
<evidence type="ECO:0000313" key="2">
    <source>
        <dbReference type="Proteomes" id="UP001358586"/>
    </source>
</evidence>
<evidence type="ECO:0000313" key="1">
    <source>
        <dbReference type="EMBL" id="KAK5786025.1"/>
    </source>
</evidence>
<organism evidence="1 2">
    <name type="scientific">Gossypium arboreum</name>
    <name type="common">Tree cotton</name>
    <name type="synonym">Gossypium nanking</name>
    <dbReference type="NCBI Taxonomy" id="29729"/>
    <lineage>
        <taxon>Eukaryota</taxon>
        <taxon>Viridiplantae</taxon>
        <taxon>Streptophyta</taxon>
        <taxon>Embryophyta</taxon>
        <taxon>Tracheophyta</taxon>
        <taxon>Spermatophyta</taxon>
        <taxon>Magnoliopsida</taxon>
        <taxon>eudicotyledons</taxon>
        <taxon>Gunneridae</taxon>
        <taxon>Pentapetalae</taxon>
        <taxon>rosids</taxon>
        <taxon>malvids</taxon>
        <taxon>Malvales</taxon>
        <taxon>Malvaceae</taxon>
        <taxon>Malvoideae</taxon>
        <taxon>Gossypium</taxon>
    </lineage>
</organism>
<proteinExistence type="predicted"/>
<sequence>MDRSTALDVGTAIGKVVAIDWKDRIGGWPEFMRPKIMINILKPLRRIVKLVDRDGRVTTCMLKYKRLLDFCYLFGLIGHTVKTCKNKLPGPVSNEANLQYGSWLRVPVAVPTQGRGIRRNRVEIMATKTTLSADSEECRSDMRNRCRQPDENSDHEAIIMDTLGCKPGDNNTDPRTWFRYDACWNKEKEAHDIVTSIWSKSESNLLDKLKLIRKKLGPW</sequence>
<protein>
    <recommendedName>
        <fullName evidence="3">Zinc knuckle CX2CX4HX4C domain-containing protein</fullName>
    </recommendedName>
</protein>
<gene>
    <name evidence="1" type="ORF">PVK06_040650</name>
</gene>
<comment type="caution">
    <text evidence="1">The sequence shown here is derived from an EMBL/GenBank/DDBJ whole genome shotgun (WGS) entry which is preliminary data.</text>
</comment>
<reference evidence="1 2" key="1">
    <citation type="submission" date="2023-03" db="EMBL/GenBank/DDBJ databases">
        <title>WGS of Gossypium arboreum.</title>
        <authorList>
            <person name="Yu D."/>
        </authorList>
    </citation>
    <scope>NUCLEOTIDE SEQUENCE [LARGE SCALE GENOMIC DNA]</scope>
    <source>
        <tissue evidence="1">Leaf</tissue>
    </source>
</reference>
<dbReference type="EMBL" id="JARKNE010000011">
    <property type="protein sequence ID" value="KAK5786025.1"/>
    <property type="molecule type" value="Genomic_DNA"/>
</dbReference>
<dbReference type="PANTHER" id="PTHR31286">
    <property type="entry name" value="GLYCINE-RICH CELL WALL STRUCTURAL PROTEIN 1.8-LIKE"/>
    <property type="match status" value="1"/>
</dbReference>
<evidence type="ECO:0008006" key="3">
    <source>
        <dbReference type="Google" id="ProtNLM"/>
    </source>
</evidence>
<dbReference type="Proteomes" id="UP001358586">
    <property type="component" value="Chromosome 11"/>
</dbReference>
<dbReference type="InterPro" id="IPR040256">
    <property type="entry name" value="At4g02000-like"/>
</dbReference>
<dbReference type="PANTHER" id="PTHR31286:SF178">
    <property type="entry name" value="DUF4283 DOMAIN-CONTAINING PROTEIN"/>
    <property type="match status" value="1"/>
</dbReference>